<dbReference type="Pfam" id="PF12706">
    <property type="entry name" value="Lactamase_B_2"/>
    <property type="match status" value="1"/>
</dbReference>
<dbReference type="InterPro" id="IPR042173">
    <property type="entry name" value="RNase_J_2"/>
</dbReference>
<sequence>MAKTDTDFVFLPLGGSGEIGMNLNLFGHGRQDHRKWVIVDIGVTFGNASTPGVDIIMPDTAFIEAHRHNLLGIVLTHAHEDHMGALARLWPRLRCPVYATPFTMWLVKDRLAEAGLLDEVELIEIPLKGQFDLGPFHFELITLTHSIPEPNALVIRTDLGTVLHTGDWKIDPNPQIGDGVDEAALKALSDEGVLAMICDSTNVFSPGESGSEEGVREELTRLIGEYEGRGVAVATFASNVARLQSVMYAARANNRSVCLIGRSMKRMTAAAKSVGMLSDVGHLLSEDEAVAMPAGHVLYLCTGSQGEPRAALSRIAEGNHRTVKFKRGDVVIFSSKIIPGNELGIFALQNALADDGVEIVTEKDRPIHVSGHPNRDELARMYEWVQPETAIPVHGERRHLLEHARFAKSVGVSKAQPGRNGEMVRLAPKGPEVIDIVPSGRLFEDGGEIVSASDDGLRLRRKMAYAGHVGVSLVVNEKGKMISGPEPRITGFPEGENGMIMDELIDAVIDAADDAFNELPSKARKDEDAIEDKLRGRVKRIVRDRTGKRAVVDIHAHIVRKAA</sequence>
<dbReference type="SUPFAM" id="SSF56281">
    <property type="entry name" value="Metallo-hydrolase/oxidoreductase"/>
    <property type="match status" value="1"/>
</dbReference>
<dbReference type="Gene3D" id="3.10.20.580">
    <property type="match status" value="1"/>
</dbReference>
<feature type="domain" description="Metallo-beta-lactamase" evidence="7">
    <location>
        <begin position="20"/>
        <end position="208"/>
    </location>
</feature>
<name>A0ABQ5V0T2_9PROT</name>
<accession>A0ABQ5V0T2</accession>
<keyword evidence="3 8" id="KW-0378">Hydrolase</keyword>
<gene>
    <name evidence="8" type="ORF">GCM10007854_12340</name>
</gene>
<keyword evidence="5" id="KW-0269">Exonuclease</keyword>
<dbReference type="Pfam" id="PF07521">
    <property type="entry name" value="RMMBL"/>
    <property type="match status" value="1"/>
</dbReference>
<dbReference type="GO" id="GO:0016787">
    <property type="term" value="F:hydrolase activity"/>
    <property type="evidence" value="ECO:0007669"/>
    <property type="project" value="UniProtKB-KW"/>
</dbReference>
<organism evidence="8 9">
    <name type="scientific">Algimonas porphyrae</name>
    <dbReference type="NCBI Taxonomy" id="1128113"/>
    <lineage>
        <taxon>Bacteria</taxon>
        <taxon>Pseudomonadati</taxon>
        <taxon>Pseudomonadota</taxon>
        <taxon>Alphaproteobacteria</taxon>
        <taxon>Maricaulales</taxon>
        <taxon>Robiginitomaculaceae</taxon>
        <taxon>Algimonas</taxon>
    </lineage>
</organism>
<evidence type="ECO:0000256" key="5">
    <source>
        <dbReference type="ARBA" id="ARBA00022839"/>
    </source>
</evidence>
<dbReference type="Pfam" id="PF17770">
    <property type="entry name" value="RNase_J_C"/>
    <property type="match status" value="1"/>
</dbReference>
<reference evidence="8" key="1">
    <citation type="journal article" date="2014" name="Int. J. Syst. Evol. Microbiol.">
        <title>Complete genome of a new Firmicutes species belonging to the dominant human colonic microbiota ('Ruminococcus bicirculans') reveals two chromosomes and a selective capacity to utilize plant glucans.</title>
        <authorList>
            <consortium name="NISC Comparative Sequencing Program"/>
            <person name="Wegmann U."/>
            <person name="Louis P."/>
            <person name="Goesmann A."/>
            <person name="Henrissat B."/>
            <person name="Duncan S.H."/>
            <person name="Flint H.J."/>
        </authorList>
    </citation>
    <scope>NUCLEOTIDE SEQUENCE</scope>
    <source>
        <strain evidence="8">NBRC 108216</strain>
    </source>
</reference>
<evidence type="ECO:0000313" key="8">
    <source>
        <dbReference type="EMBL" id="GLQ20279.1"/>
    </source>
</evidence>
<dbReference type="InterPro" id="IPR011108">
    <property type="entry name" value="RMMBL"/>
</dbReference>
<dbReference type="PANTHER" id="PTHR43694">
    <property type="entry name" value="RIBONUCLEASE J"/>
    <property type="match status" value="1"/>
</dbReference>
<dbReference type="Pfam" id="PF22505">
    <property type="entry name" value="RNase_J_b_CASP"/>
    <property type="match status" value="1"/>
</dbReference>
<dbReference type="Proteomes" id="UP001161390">
    <property type="component" value="Unassembled WGS sequence"/>
</dbReference>
<dbReference type="Gene3D" id="3.60.15.10">
    <property type="entry name" value="Ribonuclease Z/Hydroxyacylglutathione hydrolase-like"/>
    <property type="match status" value="1"/>
</dbReference>
<proteinExistence type="predicted"/>
<dbReference type="Gene3D" id="3.40.50.10710">
    <property type="entry name" value="Metallo-hydrolase/oxidoreductase"/>
    <property type="match status" value="1"/>
</dbReference>
<dbReference type="SMART" id="SM00849">
    <property type="entry name" value="Lactamase_B"/>
    <property type="match status" value="1"/>
</dbReference>
<keyword evidence="1" id="KW-0540">Nuclease</keyword>
<dbReference type="InterPro" id="IPR001279">
    <property type="entry name" value="Metallo-B-lactamas"/>
</dbReference>
<evidence type="ECO:0000256" key="6">
    <source>
        <dbReference type="ARBA" id="ARBA00022884"/>
    </source>
</evidence>
<reference evidence="8" key="2">
    <citation type="submission" date="2023-01" db="EMBL/GenBank/DDBJ databases">
        <title>Draft genome sequence of Algimonas porphyrae strain NBRC 108216.</title>
        <authorList>
            <person name="Sun Q."/>
            <person name="Mori K."/>
        </authorList>
    </citation>
    <scope>NUCLEOTIDE SEQUENCE</scope>
    <source>
        <strain evidence="8">NBRC 108216</strain>
    </source>
</reference>
<evidence type="ECO:0000313" key="9">
    <source>
        <dbReference type="Proteomes" id="UP001161390"/>
    </source>
</evidence>
<evidence type="ECO:0000256" key="4">
    <source>
        <dbReference type="ARBA" id="ARBA00022833"/>
    </source>
</evidence>
<dbReference type="PANTHER" id="PTHR43694:SF1">
    <property type="entry name" value="RIBONUCLEASE J"/>
    <property type="match status" value="1"/>
</dbReference>
<evidence type="ECO:0000256" key="1">
    <source>
        <dbReference type="ARBA" id="ARBA00022722"/>
    </source>
</evidence>
<evidence type="ECO:0000259" key="7">
    <source>
        <dbReference type="SMART" id="SM00849"/>
    </source>
</evidence>
<keyword evidence="2" id="KW-0479">Metal-binding</keyword>
<dbReference type="EMBL" id="BSNJ01000002">
    <property type="protein sequence ID" value="GLQ20279.1"/>
    <property type="molecule type" value="Genomic_DNA"/>
</dbReference>
<evidence type="ECO:0000256" key="2">
    <source>
        <dbReference type="ARBA" id="ARBA00022723"/>
    </source>
</evidence>
<keyword evidence="9" id="KW-1185">Reference proteome</keyword>
<dbReference type="InterPro" id="IPR055132">
    <property type="entry name" value="RNase_J_b_CASP"/>
</dbReference>
<protein>
    <submittedName>
        <fullName evidence="8">MBL fold hydrolase</fullName>
    </submittedName>
</protein>
<dbReference type="CDD" id="cd07714">
    <property type="entry name" value="RNaseJ_MBL-fold"/>
    <property type="match status" value="1"/>
</dbReference>
<comment type="caution">
    <text evidence="8">The sequence shown here is derived from an EMBL/GenBank/DDBJ whole genome shotgun (WGS) entry which is preliminary data.</text>
</comment>
<dbReference type="InterPro" id="IPR041636">
    <property type="entry name" value="RNase_J_C"/>
</dbReference>
<dbReference type="InterPro" id="IPR036866">
    <property type="entry name" value="RibonucZ/Hydroxyglut_hydro"/>
</dbReference>
<keyword evidence="6" id="KW-0694">RNA-binding</keyword>
<evidence type="ECO:0000256" key="3">
    <source>
        <dbReference type="ARBA" id="ARBA00022801"/>
    </source>
</evidence>
<dbReference type="RefSeq" id="WP_284370705.1">
    <property type="nucleotide sequence ID" value="NZ_BSNJ01000002.1"/>
</dbReference>
<keyword evidence="4" id="KW-0862">Zinc</keyword>